<protein>
    <submittedName>
        <fullName evidence="7">4,5-DOPA dioxygenase extradiol</fullName>
    </submittedName>
</protein>
<keyword evidence="5" id="KW-0560">Oxidoreductase</keyword>
<keyword evidence="4" id="KW-0862">Zinc</keyword>
<dbReference type="InterPro" id="IPR014436">
    <property type="entry name" value="Extradiol_dOase_DODA"/>
</dbReference>
<dbReference type="GO" id="GO:0008198">
    <property type="term" value="F:ferrous iron binding"/>
    <property type="evidence" value="ECO:0007669"/>
    <property type="project" value="InterPro"/>
</dbReference>
<dbReference type="Gene3D" id="3.40.830.10">
    <property type="entry name" value="LigB-like"/>
    <property type="match status" value="1"/>
</dbReference>
<feature type="domain" description="Extradiol ring-cleavage dioxygenase class III enzyme subunit B" evidence="6">
    <location>
        <begin position="24"/>
        <end position="257"/>
    </location>
</feature>
<keyword evidence="8" id="KW-1185">Reference proteome</keyword>
<keyword evidence="3" id="KW-0479">Metal-binding</keyword>
<dbReference type="GO" id="GO:0016702">
    <property type="term" value="F:oxidoreductase activity, acting on single donors with incorporation of molecular oxygen, incorporation of two atoms of oxygen"/>
    <property type="evidence" value="ECO:0007669"/>
    <property type="project" value="UniProtKB-ARBA"/>
</dbReference>
<dbReference type="EMBL" id="OBEL01000001">
    <property type="protein sequence ID" value="SNZ05888.1"/>
    <property type="molecule type" value="Genomic_DNA"/>
</dbReference>
<evidence type="ECO:0000259" key="6">
    <source>
        <dbReference type="Pfam" id="PF02900"/>
    </source>
</evidence>
<dbReference type="CDD" id="cd07363">
    <property type="entry name" value="45_DOPA_Dioxygenase"/>
    <property type="match status" value="1"/>
</dbReference>
<dbReference type="GO" id="GO:0008270">
    <property type="term" value="F:zinc ion binding"/>
    <property type="evidence" value="ECO:0007669"/>
    <property type="project" value="InterPro"/>
</dbReference>
<name>A0A285N9B2_9HYPH</name>
<dbReference type="AlphaFoldDB" id="A0A285N9B2"/>
<dbReference type="PANTHER" id="PTHR30096:SF0">
    <property type="entry name" value="4,5-DOPA DIOXYGENASE EXTRADIOL-LIKE PROTEIN"/>
    <property type="match status" value="1"/>
</dbReference>
<accession>A0A285N9B2</accession>
<dbReference type="RefSeq" id="WP_097151576.1">
    <property type="nucleotide sequence ID" value="NZ_OBEL01000001.1"/>
</dbReference>
<dbReference type="OrthoDB" id="9790889at2"/>
<gene>
    <name evidence="7" type="ORF">SAMN06265368_0231</name>
</gene>
<evidence type="ECO:0000313" key="8">
    <source>
        <dbReference type="Proteomes" id="UP000219439"/>
    </source>
</evidence>
<dbReference type="InterPro" id="IPR004183">
    <property type="entry name" value="Xdiol_dOase_suB"/>
</dbReference>
<evidence type="ECO:0000256" key="3">
    <source>
        <dbReference type="ARBA" id="ARBA00022723"/>
    </source>
</evidence>
<evidence type="ECO:0000313" key="7">
    <source>
        <dbReference type="EMBL" id="SNZ05888.1"/>
    </source>
</evidence>
<evidence type="ECO:0000256" key="1">
    <source>
        <dbReference type="ARBA" id="ARBA00001947"/>
    </source>
</evidence>
<comment type="similarity">
    <text evidence="2">Belongs to the DODA-type extradiol aromatic ring-opening dioxygenase family.</text>
</comment>
<dbReference type="PANTHER" id="PTHR30096">
    <property type="entry name" value="4,5-DOPA DIOXYGENASE EXTRADIOL-LIKE PROTEIN"/>
    <property type="match status" value="1"/>
</dbReference>
<evidence type="ECO:0000256" key="4">
    <source>
        <dbReference type="ARBA" id="ARBA00022833"/>
    </source>
</evidence>
<evidence type="ECO:0000256" key="5">
    <source>
        <dbReference type="ARBA" id="ARBA00023002"/>
    </source>
</evidence>
<evidence type="ECO:0000256" key="2">
    <source>
        <dbReference type="ARBA" id="ARBA00007581"/>
    </source>
</evidence>
<reference evidence="7 8" key="1">
    <citation type="submission" date="2017-09" db="EMBL/GenBank/DDBJ databases">
        <authorList>
            <person name="Ehlers B."/>
            <person name="Leendertz F.H."/>
        </authorList>
    </citation>
    <scope>NUCLEOTIDE SEQUENCE [LARGE SCALE GENOMIC DNA]</scope>
    <source>
        <strain evidence="7 8">DSM 18289</strain>
    </source>
</reference>
<keyword evidence="7" id="KW-0223">Dioxygenase</keyword>
<dbReference type="Proteomes" id="UP000219439">
    <property type="component" value="Unassembled WGS sequence"/>
</dbReference>
<proteinExistence type="inferred from homology"/>
<dbReference type="PIRSF" id="PIRSF006157">
    <property type="entry name" value="Doxgns_DODA"/>
    <property type="match status" value="1"/>
</dbReference>
<comment type="cofactor">
    <cofactor evidence="1">
        <name>Zn(2+)</name>
        <dbReference type="ChEBI" id="CHEBI:29105"/>
    </cofactor>
</comment>
<organism evidence="7 8">
    <name type="scientific">Cohaesibacter gelatinilyticus</name>
    <dbReference type="NCBI Taxonomy" id="372072"/>
    <lineage>
        <taxon>Bacteria</taxon>
        <taxon>Pseudomonadati</taxon>
        <taxon>Pseudomonadota</taxon>
        <taxon>Alphaproteobacteria</taxon>
        <taxon>Hyphomicrobiales</taxon>
        <taxon>Cohaesibacteraceae</taxon>
    </lineage>
</organism>
<dbReference type="Pfam" id="PF02900">
    <property type="entry name" value="LigB"/>
    <property type="match status" value="1"/>
</dbReference>
<dbReference type="SUPFAM" id="SSF53213">
    <property type="entry name" value="LigB-like"/>
    <property type="match status" value="1"/>
</dbReference>
<sequence length="265" mass="29558">MLDTKIPALFVPHGAPDLALQDNEAASFLKNLGTHISRKPKAIIMVSAHWETRGLQVTAARELETIYDFRGFAKELYELKYPAQSSSSLIENLLGLLASNGHPLRLHASRGLDHGAWVPLMLAFPEADIPLVQLSLDKSMNPEDLFNLGKVLASLSEQDILVMSSGGLVHNLFELDFANPNEPNEATEPWAREFENWLDKHIEAKDWQSLFNYRSLAPNAERAHPTDEHLRPLFITLGVNEALDLSPKKLHSSFTYGNISMAAWG</sequence>